<comment type="caution">
    <text evidence="1">The sequence shown here is derived from an EMBL/GenBank/DDBJ whole genome shotgun (WGS) entry which is preliminary data.</text>
</comment>
<proteinExistence type="predicted"/>
<dbReference type="EMBL" id="JAHHFP010000025">
    <property type="protein sequence ID" value="MBX7274264.1"/>
    <property type="molecule type" value="Genomic_DNA"/>
</dbReference>
<organism evidence="1 2">
    <name type="scientific">Stutzerimonas chloritidismutans</name>
    <name type="common">Pseudomonas chloritidismutans</name>
    <dbReference type="NCBI Taxonomy" id="203192"/>
    <lineage>
        <taxon>Bacteria</taxon>
        <taxon>Pseudomonadati</taxon>
        <taxon>Pseudomonadota</taxon>
        <taxon>Gammaproteobacteria</taxon>
        <taxon>Pseudomonadales</taxon>
        <taxon>Pseudomonadaceae</taxon>
        <taxon>Stutzerimonas</taxon>
    </lineage>
</organism>
<protein>
    <submittedName>
        <fullName evidence="1">DUF1302 domain-containing protein</fullName>
    </submittedName>
</protein>
<name>A0ACC5VNG6_STUCH</name>
<reference evidence="1 2" key="1">
    <citation type="journal article" date="2021" name="Appl. Microbiol. Biotechnol.">
        <title>Biotechnological applications of marine bacteria in bioremediation of environments polluted with hydrocarbons and plastics.</title>
        <authorList>
            <person name="Muriel-Millan L.F."/>
            <person name="Millan-Lopez S."/>
            <person name="Pardo-Lopez L."/>
        </authorList>
    </citation>
    <scope>NUCLEOTIDE SEQUENCE [LARGE SCALE GENOMIC DNA]</scope>
    <source>
        <strain evidence="1 2">GOM4</strain>
    </source>
</reference>
<evidence type="ECO:0000313" key="2">
    <source>
        <dbReference type="Proteomes" id="UP000782475"/>
    </source>
</evidence>
<accession>A0ACC5VNG6</accession>
<sequence length="557" mass="60819">MKNKNKRPIAPGWLALIGCSTLMVFPWSHVQAQSFDLENGVTIDWDTTLAYGAAWRVQGQNSRLLNGFTTADSGFVPSTVNTAVGPLPVNGATNFAIGGNNKDDGNRNFNKGLISSRISFVTEADIKYSDMGLFVRARGWYDDVYNKSNDHNLPSTVSTVGDRSNSFAKHTRKIHGRDAEFLDMFAYGNFTLGDTPVSVRLGRQTVSWGESLFILTGISSAQGPLDITKANVPGVQIKEIFLPVQQAFAQIGLTENLSIESYVQFEWEAHRLDESGAYFSTLDYLGDGGECVYLGSLPCSAIQRGKDEKASDSGQFGIALRYMAESLNNTEFGLYYINYHDKLPQLVLDPLALGVPGYPEPANYRLRYKENIELIGASFGTVIGNTNVSGEVSYRRNLPVLQQDAALVFGALPVTIYTEAPVVQAQLSAVHIVGPTSFADNVSVLGEVGINKVNGLERNELEKDKWGWGYTARVSLDYYNVIPGGNLSIPVTWSHNVKGQSAAGQFNEGDNRLGVKAVLNYGDHMAFDVGYSRFMGDPADSALTDRDFIAVSASYSF</sequence>
<gene>
    <name evidence="1" type="ORF">KJJ99_20975</name>
</gene>
<evidence type="ECO:0000313" key="1">
    <source>
        <dbReference type="EMBL" id="MBX7274264.1"/>
    </source>
</evidence>
<dbReference type="Proteomes" id="UP000782475">
    <property type="component" value="Unassembled WGS sequence"/>
</dbReference>
<keyword evidence="2" id="KW-1185">Reference proteome</keyword>